<feature type="transmembrane region" description="Helical" evidence="2">
    <location>
        <begin position="237"/>
        <end position="255"/>
    </location>
</feature>
<dbReference type="Proteomes" id="UP001205337">
    <property type="component" value="Unassembled WGS sequence"/>
</dbReference>
<dbReference type="Pfam" id="PF02517">
    <property type="entry name" value="Rce1-like"/>
    <property type="match status" value="1"/>
</dbReference>
<evidence type="ECO:0000313" key="4">
    <source>
        <dbReference type="EMBL" id="MCS0498039.1"/>
    </source>
</evidence>
<feature type="transmembrane region" description="Helical" evidence="2">
    <location>
        <begin position="46"/>
        <end position="73"/>
    </location>
</feature>
<keyword evidence="4" id="KW-0645">Protease</keyword>
<evidence type="ECO:0000256" key="2">
    <source>
        <dbReference type="SAM" id="Phobius"/>
    </source>
</evidence>
<feature type="region of interest" description="Disordered" evidence="1">
    <location>
        <begin position="1"/>
        <end position="26"/>
    </location>
</feature>
<evidence type="ECO:0000313" key="5">
    <source>
        <dbReference type="Proteomes" id="UP001205337"/>
    </source>
</evidence>
<feature type="transmembrane region" description="Helical" evidence="2">
    <location>
        <begin position="101"/>
        <end position="122"/>
    </location>
</feature>
<sequence>MSDGPAVAPPSYELSTPRPAAPAVESPTPYHRLFRTAPRYAAWRPLVAVLMFLGFLIVAEFAIGIVWIIVAFATGDVELDMLTDQDTLLAHFSDVSNPLSVAYLLASVAVMLPLPGLAMLCVGLRPIGLRHSVAFRLRWRWMLWCSIPALVITVVNTGLSFLPFLFGDPIRPVPVDPGTLLVLVVLIVLLVPLQSAAEEYVFRGLIQQTVGAWVRNVWVGIAVSTVIFTVGHTQYELWGMLSVAVMGAGFAIVTWRTGGLEAGIAMHVVNNLLAFLALASGALGTTQMGSEGSGPLAPLIQAVFTAVWVLWIEFAARRHGLVRARQTLPA</sequence>
<keyword evidence="4" id="KW-0378">Hydrolase</keyword>
<organism evidence="4 5">
    <name type="scientific">Protaetiibacter mangrovi</name>
    <dbReference type="NCBI Taxonomy" id="2970926"/>
    <lineage>
        <taxon>Bacteria</taxon>
        <taxon>Bacillati</taxon>
        <taxon>Actinomycetota</taxon>
        <taxon>Actinomycetes</taxon>
        <taxon>Micrococcales</taxon>
        <taxon>Microbacteriaceae</taxon>
        <taxon>Protaetiibacter</taxon>
    </lineage>
</organism>
<protein>
    <submittedName>
        <fullName evidence="4">CPBP family intramembrane metalloprotease</fullName>
    </submittedName>
</protein>
<evidence type="ECO:0000259" key="3">
    <source>
        <dbReference type="Pfam" id="PF02517"/>
    </source>
</evidence>
<feature type="transmembrane region" description="Helical" evidence="2">
    <location>
        <begin position="262"/>
        <end position="284"/>
    </location>
</feature>
<accession>A0ABT1ZBH7</accession>
<keyword evidence="2" id="KW-1133">Transmembrane helix</keyword>
<dbReference type="GO" id="GO:0008237">
    <property type="term" value="F:metallopeptidase activity"/>
    <property type="evidence" value="ECO:0007669"/>
    <property type="project" value="UniProtKB-KW"/>
</dbReference>
<keyword evidence="2" id="KW-0472">Membrane</keyword>
<comment type="caution">
    <text evidence="4">The sequence shown here is derived from an EMBL/GenBank/DDBJ whole genome shotgun (WGS) entry which is preliminary data.</text>
</comment>
<evidence type="ECO:0000256" key="1">
    <source>
        <dbReference type="SAM" id="MobiDB-lite"/>
    </source>
</evidence>
<feature type="transmembrane region" description="Helical" evidence="2">
    <location>
        <begin position="178"/>
        <end position="201"/>
    </location>
</feature>
<feature type="transmembrane region" description="Helical" evidence="2">
    <location>
        <begin position="296"/>
        <end position="316"/>
    </location>
</feature>
<name>A0ABT1ZBH7_9MICO</name>
<keyword evidence="2" id="KW-0812">Transmembrane</keyword>
<feature type="domain" description="CAAX prenyl protease 2/Lysostaphin resistance protein A-like" evidence="3">
    <location>
        <begin position="183"/>
        <end position="273"/>
    </location>
</feature>
<dbReference type="RefSeq" id="WP_258796913.1">
    <property type="nucleotide sequence ID" value="NZ_JANTHX010000002.1"/>
</dbReference>
<dbReference type="PANTHER" id="PTHR36435:SF1">
    <property type="entry name" value="CAAX AMINO TERMINAL PROTEASE FAMILY PROTEIN"/>
    <property type="match status" value="1"/>
</dbReference>
<dbReference type="EMBL" id="JANTHX010000002">
    <property type="protein sequence ID" value="MCS0498039.1"/>
    <property type="molecule type" value="Genomic_DNA"/>
</dbReference>
<keyword evidence="4" id="KW-0482">Metalloprotease</keyword>
<dbReference type="InterPro" id="IPR052710">
    <property type="entry name" value="CAAX_protease"/>
</dbReference>
<dbReference type="PANTHER" id="PTHR36435">
    <property type="entry name" value="SLR1288 PROTEIN"/>
    <property type="match status" value="1"/>
</dbReference>
<feature type="transmembrane region" description="Helical" evidence="2">
    <location>
        <begin position="143"/>
        <end position="166"/>
    </location>
</feature>
<keyword evidence="5" id="KW-1185">Reference proteome</keyword>
<feature type="transmembrane region" description="Helical" evidence="2">
    <location>
        <begin position="213"/>
        <end position="231"/>
    </location>
</feature>
<gene>
    <name evidence="4" type="ORF">NUH29_00545</name>
</gene>
<reference evidence="4 5" key="1">
    <citation type="submission" date="2022-08" db="EMBL/GenBank/DDBJ databases">
        <authorList>
            <person name="Li F."/>
        </authorList>
    </citation>
    <scope>NUCLEOTIDE SEQUENCE [LARGE SCALE GENOMIC DNA]</scope>
    <source>
        <strain evidence="4 5">10F1B-8-1</strain>
    </source>
</reference>
<dbReference type="InterPro" id="IPR003675">
    <property type="entry name" value="Rce1/LyrA-like_dom"/>
</dbReference>
<proteinExistence type="predicted"/>